<sequence length="211" mass="23034">MHRLSGLYAITPRNLHGPALLEQVEALLRGGCRILQYRDKSQDREQRLNQARDLGTLCRKYQALLIINDDTDLCQASGAQGVHLGEDDMSLEQARALLGPEAVIGISCYNDMERAHQASAQGADYVAFGAVFPSSTKPLARRAGLELLRQARKELSLPLVAIGGITPENAPSVIETGVDMLAMIQGLFAQPDPEKAARRIDQTFKAFRGNP</sequence>
<evidence type="ECO:0000256" key="4">
    <source>
        <dbReference type="ARBA" id="ARBA00022723"/>
    </source>
</evidence>
<dbReference type="CDD" id="cd00564">
    <property type="entry name" value="TMP_TenI"/>
    <property type="match status" value="1"/>
</dbReference>
<proteinExistence type="inferred from homology"/>
<gene>
    <name evidence="10 14" type="primary">thiE</name>
    <name evidence="14" type="ORF">TBH_C0206</name>
</gene>
<dbReference type="SUPFAM" id="SSF51391">
    <property type="entry name" value="Thiamin phosphate synthase"/>
    <property type="match status" value="1"/>
</dbReference>
<dbReference type="GO" id="GO:0009228">
    <property type="term" value="P:thiamine biosynthetic process"/>
    <property type="evidence" value="ECO:0007669"/>
    <property type="project" value="UniProtKB-KW"/>
</dbReference>
<dbReference type="GO" id="GO:0000287">
    <property type="term" value="F:magnesium ion binding"/>
    <property type="evidence" value="ECO:0007669"/>
    <property type="project" value="UniProtKB-UniRule"/>
</dbReference>
<name>A0A7U6GGE8_9GAMM</name>
<dbReference type="GO" id="GO:0004789">
    <property type="term" value="F:thiamine-phosphate diphosphorylase activity"/>
    <property type="evidence" value="ECO:0007669"/>
    <property type="project" value="UniProtKB-UniRule"/>
</dbReference>
<evidence type="ECO:0000256" key="12">
    <source>
        <dbReference type="RuleBase" id="RU004253"/>
    </source>
</evidence>
<feature type="binding site" evidence="10">
    <location>
        <begin position="36"/>
        <end position="40"/>
    </location>
    <ligand>
        <name>4-amino-2-methyl-5-(diphosphooxymethyl)pyrimidine</name>
        <dbReference type="ChEBI" id="CHEBI:57841"/>
    </ligand>
</feature>
<evidence type="ECO:0000256" key="7">
    <source>
        <dbReference type="ARBA" id="ARBA00047334"/>
    </source>
</evidence>
<comment type="similarity">
    <text evidence="10 11">Belongs to the thiamine-phosphate synthase family.</text>
</comment>
<dbReference type="InterPro" id="IPR034291">
    <property type="entry name" value="TMP_synthase"/>
</dbReference>
<comment type="function">
    <text evidence="1 10">Condenses 4-methyl-5-(beta-hydroxyethyl)thiazole monophosphate (THZ-P) and 2-methyl-4-amino-5-hydroxymethyl pyrimidine pyrophosphate (HMP-PP) to form thiamine monophosphate (TMP).</text>
</comment>
<dbReference type="FunFam" id="3.20.20.70:FF:000096">
    <property type="entry name" value="Thiamine-phosphate synthase"/>
    <property type="match status" value="1"/>
</dbReference>
<dbReference type="InterPro" id="IPR022998">
    <property type="entry name" value="ThiamineP_synth_TenI"/>
</dbReference>
<comment type="catalytic activity">
    <reaction evidence="9 10 11">
        <text>2-[(2R,5Z)-2-carboxy-4-methylthiazol-5(2H)-ylidene]ethyl phosphate + 4-amino-2-methyl-5-(diphosphooxymethyl)pyrimidine + 2 H(+) = thiamine phosphate + CO2 + diphosphate</text>
        <dbReference type="Rhea" id="RHEA:47844"/>
        <dbReference type="ChEBI" id="CHEBI:15378"/>
        <dbReference type="ChEBI" id="CHEBI:16526"/>
        <dbReference type="ChEBI" id="CHEBI:33019"/>
        <dbReference type="ChEBI" id="CHEBI:37575"/>
        <dbReference type="ChEBI" id="CHEBI:57841"/>
        <dbReference type="ChEBI" id="CHEBI:62899"/>
        <dbReference type="EC" id="2.5.1.3"/>
    </reaction>
</comment>
<dbReference type="Proteomes" id="UP000031631">
    <property type="component" value="Chromosome"/>
</dbReference>
<evidence type="ECO:0000256" key="11">
    <source>
        <dbReference type="RuleBase" id="RU003826"/>
    </source>
</evidence>
<evidence type="ECO:0000256" key="6">
    <source>
        <dbReference type="ARBA" id="ARBA00022977"/>
    </source>
</evidence>
<dbReference type="UniPathway" id="UPA00060">
    <property type="reaction ID" value="UER00141"/>
</dbReference>
<evidence type="ECO:0000256" key="2">
    <source>
        <dbReference type="ARBA" id="ARBA00005165"/>
    </source>
</evidence>
<evidence type="ECO:0000259" key="13">
    <source>
        <dbReference type="Pfam" id="PF02581"/>
    </source>
</evidence>
<dbReference type="EC" id="2.5.1.3" evidence="10"/>
<keyword evidence="6 10" id="KW-0784">Thiamine biosynthesis</keyword>
<feature type="binding site" evidence="10">
    <location>
        <position position="68"/>
    </location>
    <ligand>
        <name>4-amino-2-methyl-5-(diphosphooxymethyl)pyrimidine</name>
        <dbReference type="ChEBI" id="CHEBI:57841"/>
    </ligand>
</feature>
<dbReference type="InterPro" id="IPR013785">
    <property type="entry name" value="Aldolase_TIM"/>
</dbReference>
<evidence type="ECO:0000256" key="9">
    <source>
        <dbReference type="ARBA" id="ARBA00047883"/>
    </source>
</evidence>
<feature type="binding site" evidence="10">
    <location>
        <begin position="134"/>
        <end position="136"/>
    </location>
    <ligand>
        <name>2-[(2R,5Z)-2-carboxy-4-methylthiazol-5(2H)-ylidene]ethyl phosphate</name>
        <dbReference type="ChEBI" id="CHEBI:62899"/>
    </ligand>
</feature>
<comment type="caution">
    <text evidence="10">Lacks conserved residue(s) required for the propagation of feature annotation.</text>
</comment>
<dbReference type="OrthoDB" id="9789949at2"/>
<evidence type="ECO:0000256" key="3">
    <source>
        <dbReference type="ARBA" id="ARBA00022679"/>
    </source>
</evidence>
<dbReference type="RefSeq" id="WP_041064491.1">
    <property type="nucleotide sequence ID" value="NZ_AP012273.1"/>
</dbReference>
<evidence type="ECO:0000256" key="8">
    <source>
        <dbReference type="ARBA" id="ARBA00047851"/>
    </source>
</evidence>
<keyword evidence="4 10" id="KW-0479">Metal-binding</keyword>
<feature type="binding site" evidence="10">
    <location>
        <position position="164"/>
    </location>
    <ligand>
        <name>2-[(2R,5Z)-2-carboxy-4-methylthiazol-5(2H)-ylidene]ethyl phosphate</name>
        <dbReference type="ChEBI" id="CHEBI:62899"/>
    </ligand>
</feature>
<dbReference type="Gene3D" id="3.20.20.70">
    <property type="entry name" value="Aldolase class I"/>
    <property type="match status" value="1"/>
</dbReference>
<dbReference type="AlphaFoldDB" id="A0A7U6GGE8"/>
<keyword evidence="5 10" id="KW-0460">Magnesium</keyword>
<dbReference type="InterPro" id="IPR036206">
    <property type="entry name" value="ThiamineP_synth_sf"/>
</dbReference>
<keyword evidence="15" id="KW-1185">Reference proteome</keyword>
<feature type="domain" description="Thiamine phosphate synthase/TenI" evidence="13">
    <location>
        <begin position="7"/>
        <end position="186"/>
    </location>
</feature>
<dbReference type="HAMAP" id="MF_00097">
    <property type="entry name" value="TMP_synthase"/>
    <property type="match status" value="1"/>
</dbReference>
<feature type="binding site" evidence="10">
    <location>
        <position position="107"/>
    </location>
    <ligand>
        <name>4-amino-2-methyl-5-(diphosphooxymethyl)pyrimidine</name>
        <dbReference type="ChEBI" id="CHEBI:57841"/>
    </ligand>
</feature>
<evidence type="ECO:0000256" key="5">
    <source>
        <dbReference type="ARBA" id="ARBA00022842"/>
    </source>
</evidence>
<feature type="binding site" evidence="10">
    <location>
        <position position="137"/>
    </location>
    <ligand>
        <name>4-amino-2-methyl-5-(diphosphooxymethyl)pyrimidine</name>
        <dbReference type="ChEBI" id="CHEBI:57841"/>
    </ligand>
</feature>
<evidence type="ECO:0000256" key="1">
    <source>
        <dbReference type="ARBA" id="ARBA00003814"/>
    </source>
</evidence>
<evidence type="ECO:0000313" key="15">
    <source>
        <dbReference type="Proteomes" id="UP000031631"/>
    </source>
</evidence>
<protein>
    <recommendedName>
        <fullName evidence="10">Thiamine-phosphate synthase</fullName>
        <shortName evidence="10">TP synthase</shortName>
        <shortName evidence="10">TPS</shortName>
        <ecNumber evidence="10">2.5.1.3</ecNumber>
    </recommendedName>
    <alternativeName>
        <fullName evidence="10">Thiamine-phosphate pyrophosphorylase</fullName>
        <shortName evidence="10">TMP pyrophosphorylase</shortName>
        <shortName evidence="10">TMP-PPase</shortName>
    </alternativeName>
</protein>
<feature type="binding site" evidence="10">
    <location>
        <position position="88"/>
    </location>
    <ligand>
        <name>Mg(2+)</name>
        <dbReference type="ChEBI" id="CHEBI:18420"/>
    </ligand>
</feature>
<dbReference type="GO" id="GO:0005737">
    <property type="term" value="C:cytoplasm"/>
    <property type="evidence" value="ECO:0007669"/>
    <property type="project" value="TreeGrafter"/>
</dbReference>
<comment type="catalytic activity">
    <reaction evidence="7 10 11">
        <text>4-methyl-5-(2-phosphooxyethyl)-thiazole + 4-amino-2-methyl-5-(diphosphooxymethyl)pyrimidine + H(+) = thiamine phosphate + diphosphate</text>
        <dbReference type="Rhea" id="RHEA:22328"/>
        <dbReference type="ChEBI" id="CHEBI:15378"/>
        <dbReference type="ChEBI" id="CHEBI:33019"/>
        <dbReference type="ChEBI" id="CHEBI:37575"/>
        <dbReference type="ChEBI" id="CHEBI:57841"/>
        <dbReference type="ChEBI" id="CHEBI:58296"/>
        <dbReference type="EC" id="2.5.1.3"/>
    </reaction>
</comment>
<organism evidence="14 15">
    <name type="scientific">Thiolapillus brandeum</name>
    <dbReference type="NCBI Taxonomy" id="1076588"/>
    <lineage>
        <taxon>Bacteria</taxon>
        <taxon>Pseudomonadati</taxon>
        <taxon>Pseudomonadota</taxon>
        <taxon>Gammaproteobacteria</taxon>
        <taxon>Chromatiales</taxon>
        <taxon>Sedimenticolaceae</taxon>
        <taxon>Thiolapillus</taxon>
    </lineage>
</organism>
<dbReference type="NCBIfam" id="TIGR00693">
    <property type="entry name" value="thiE"/>
    <property type="match status" value="1"/>
</dbReference>
<dbReference type="GO" id="GO:0009229">
    <property type="term" value="P:thiamine diphosphate biosynthetic process"/>
    <property type="evidence" value="ECO:0007669"/>
    <property type="project" value="UniProtKB-UniRule"/>
</dbReference>
<keyword evidence="3 10" id="KW-0808">Transferase</keyword>
<dbReference type="PANTHER" id="PTHR20857">
    <property type="entry name" value="THIAMINE-PHOSPHATE PYROPHOSPHORYLASE"/>
    <property type="match status" value="1"/>
</dbReference>
<accession>A0A7U6GGE8</accession>
<dbReference type="EMBL" id="AP012273">
    <property type="protein sequence ID" value="BAO43152.1"/>
    <property type="molecule type" value="Genomic_DNA"/>
</dbReference>
<reference evidence="14 15" key="1">
    <citation type="journal article" date="2014" name="PLoS ONE">
        <title>Physiological and genomic features of a novel sulfur-oxidizing gammaproteobacterium belonging to a previously uncultivated symbiotic lineage isolated from a hydrothermal vent.</title>
        <authorList>
            <person name="Nunoura T."/>
            <person name="Takaki Y."/>
            <person name="Kazama H."/>
            <person name="Kakuta J."/>
            <person name="Shimamura S."/>
            <person name="Makita H."/>
            <person name="Hirai M."/>
            <person name="Miyazaki M."/>
            <person name="Takai K."/>
        </authorList>
    </citation>
    <scope>NUCLEOTIDE SEQUENCE [LARGE SCALE GENOMIC DNA]</scope>
    <source>
        <strain evidence="14 15">Hiromi1</strain>
    </source>
</reference>
<feature type="binding site" evidence="10">
    <location>
        <position position="69"/>
    </location>
    <ligand>
        <name>Mg(2+)</name>
        <dbReference type="ChEBI" id="CHEBI:18420"/>
    </ligand>
</feature>
<dbReference type="Pfam" id="PF02581">
    <property type="entry name" value="TMP-TENI"/>
    <property type="match status" value="1"/>
</dbReference>
<evidence type="ECO:0000313" key="14">
    <source>
        <dbReference type="EMBL" id="BAO43152.1"/>
    </source>
</evidence>
<comment type="catalytic activity">
    <reaction evidence="8 10 11">
        <text>2-(2-carboxy-4-methylthiazol-5-yl)ethyl phosphate + 4-amino-2-methyl-5-(diphosphooxymethyl)pyrimidine + 2 H(+) = thiamine phosphate + CO2 + diphosphate</text>
        <dbReference type="Rhea" id="RHEA:47848"/>
        <dbReference type="ChEBI" id="CHEBI:15378"/>
        <dbReference type="ChEBI" id="CHEBI:16526"/>
        <dbReference type="ChEBI" id="CHEBI:33019"/>
        <dbReference type="ChEBI" id="CHEBI:37575"/>
        <dbReference type="ChEBI" id="CHEBI:57841"/>
        <dbReference type="ChEBI" id="CHEBI:62890"/>
        <dbReference type="EC" id="2.5.1.3"/>
    </reaction>
</comment>
<dbReference type="KEGG" id="tbn:TBH_C0206"/>
<dbReference type="PANTHER" id="PTHR20857:SF15">
    <property type="entry name" value="THIAMINE-PHOSPHATE SYNTHASE"/>
    <property type="match status" value="1"/>
</dbReference>
<comment type="pathway">
    <text evidence="2 10 12">Cofactor biosynthesis; thiamine diphosphate biosynthesis; thiamine phosphate from 4-amino-2-methyl-5-diphosphomethylpyrimidine and 4-methyl-5-(2-phosphoethyl)-thiazole: step 1/1.</text>
</comment>
<comment type="cofactor">
    <cofactor evidence="10">
        <name>Mg(2+)</name>
        <dbReference type="ChEBI" id="CHEBI:18420"/>
    </cofactor>
    <text evidence="10">Binds 1 Mg(2+) ion per subunit.</text>
</comment>
<evidence type="ECO:0000256" key="10">
    <source>
        <dbReference type="HAMAP-Rule" id="MF_00097"/>
    </source>
</evidence>